<evidence type="ECO:0000313" key="9">
    <source>
        <dbReference type="EMBL" id="JAG85189.1"/>
    </source>
</evidence>
<dbReference type="GO" id="GO:0006509">
    <property type="term" value="P:membrane protein ectodomain proteolysis"/>
    <property type="evidence" value="ECO:0007669"/>
    <property type="project" value="TreeGrafter"/>
</dbReference>
<organism evidence="9">
    <name type="scientific">Tityus bahiensis</name>
    <name type="common">Brazilian scorpion</name>
    <dbReference type="NCBI Taxonomy" id="50343"/>
    <lineage>
        <taxon>Eukaryota</taxon>
        <taxon>Metazoa</taxon>
        <taxon>Ecdysozoa</taxon>
        <taxon>Arthropoda</taxon>
        <taxon>Chelicerata</taxon>
        <taxon>Arachnida</taxon>
        <taxon>Scorpiones</taxon>
        <taxon>Buthida</taxon>
        <taxon>Buthoidea</taxon>
        <taxon>Buthidae</taxon>
        <taxon>Tityus</taxon>
    </lineage>
</organism>
<keyword evidence="5 7" id="KW-0862">Zinc</keyword>
<comment type="caution">
    <text evidence="7">Lacks conserved residue(s) required for the propagation of feature annotation.</text>
</comment>
<evidence type="ECO:0000256" key="5">
    <source>
        <dbReference type="ARBA" id="ARBA00022833"/>
    </source>
</evidence>
<reference evidence="9" key="1">
    <citation type="journal article" date="2015" name="Toxicon">
        <title>The transcriptome recipe for the venom cocktail of Tityus bahiensis scorpion.</title>
        <authorList>
            <person name="de Oliveira U.C."/>
            <person name="Candido D.M."/>
            <person name="Coronado Dorce V.A."/>
            <person name="Junqueira-de-Azevedo Ide L."/>
        </authorList>
    </citation>
    <scope>NUCLEOTIDE SEQUENCE</scope>
</reference>
<feature type="binding site" evidence="7">
    <location>
        <position position="315"/>
    </location>
    <ligand>
        <name>Zn(2+)</name>
        <dbReference type="ChEBI" id="CHEBI:29105"/>
        <note>catalytic</note>
    </ligand>
</feature>
<name>A0A0C9RPA3_TITBA</name>
<feature type="active site" evidence="7">
    <location>
        <position position="312"/>
    </location>
</feature>
<sequence>SAIPTGRVEVVFPSVETLRSGVKTVTFRALGEDVELKLEPAGEILSEDFTIFNSKHEEKSLIDVEDLRRRIYKDIANDAALLIDEDEQPPLIHGIIIFKLRITPYERDGMTQHGRRAHLVEELLRDEDSFLADSIVIPDFKRQTENFNGISKEDQCIVIEFLCATESKFTEHFKSNQALTEYVILMYAGAEILIRGLDLGIKFRLTGIQAYTKVNEPAFIKENELANGSMINGNNVIRSFGDYVCKNLTSLSKKADIAMLIVTRTMTQNKPSGVVNAAGLAYYGKVCDECYKVGATVDKSSSLNTITTLAHEIAHLLGVPHDGESLPAVPGSPGAESCSPKEGYIMGTTLAHNMTKFSKCSKESAKYLLSLPRASCVYEDCKPLVFKEF</sequence>
<dbReference type="GO" id="GO:0004222">
    <property type="term" value="F:metalloendopeptidase activity"/>
    <property type="evidence" value="ECO:0007669"/>
    <property type="project" value="InterPro"/>
</dbReference>
<comment type="similarity">
    <text evidence="1">Belongs to the venom metalloproteinase (M12B) family.</text>
</comment>
<feature type="non-terminal residue" evidence="9">
    <location>
        <position position="1"/>
    </location>
</feature>
<dbReference type="InterPro" id="IPR001590">
    <property type="entry name" value="Peptidase_M12B"/>
</dbReference>
<evidence type="ECO:0000256" key="6">
    <source>
        <dbReference type="ARBA" id="ARBA00023049"/>
    </source>
</evidence>
<dbReference type="SUPFAM" id="SSF55486">
    <property type="entry name" value="Metalloproteases ('zincins'), catalytic domain"/>
    <property type="match status" value="1"/>
</dbReference>
<evidence type="ECO:0000256" key="3">
    <source>
        <dbReference type="ARBA" id="ARBA00022723"/>
    </source>
</evidence>
<feature type="binding site" evidence="7">
    <location>
        <position position="321"/>
    </location>
    <ligand>
        <name>Zn(2+)</name>
        <dbReference type="ChEBI" id="CHEBI:29105"/>
        <note>catalytic</note>
    </ligand>
</feature>
<dbReference type="PROSITE" id="PS50215">
    <property type="entry name" value="ADAM_MEPRO"/>
    <property type="match status" value="1"/>
</dbReference>
<dbReference type="Gene3D" id="3.40.390.10">
    <property type="entry name" value="Collagenase (Catalytic Domain)"/>
    <property type="match status" value="1"/>
</dbReference>
<dbReference type="Pfam" id="PF13688">
    <property type="entry name" value="Reprolysin_5"/>
    <property type="match status" value="1"/>
</dbReference>
<protein>
    <submittedName>
        <fullName evidence="9">TSA: Tityus bahiensis Tbah01003 mRNA sequence</fullName>
    </submittedName>
</protein>
<dbReference type="EMBL" id="GBXR01000037">
    <property type="protein sequence ID" value="JAG85189.1"/>
    <property type="molecule type" value="mRNA"/>
</dbReference>
<evidence type="ECO:0000259" key="8">
    <source>
        <dbReference type="PROSITE" id="PS50215"/>
    </source>
</evidence>
<evidence type="ECO:0000256" key="7">
    <source>
        <dbReference type="PROSITE-ProRule" id="PRU00276"/>
    </source>
</evidence>
<accession>A0A0C9RPA3</accession>
<evidence type="ECO:0000256" key="1">
    <source>
        <dbReference type="ARBA" id="ARBA00006629"/>
    </source>
</evidence>
<dbReference type="AlphaFoldDB" id="A0A0C9RPA3"/>
<keyword evidence="2" id="KW-0645">Protease</keyword>
<proteinExistence type="evidence at transcript level"/>
<evidence type="ECO:0000256" key="4">
    <source>
        <dbReference type="ARBA" id="ARBA00022801"/>
    </source>
</evidence>
<keyword evidence="4" id="KW-0378">Hydrolase</keyword>
<dbReference type="PANTHER" id="PTHR11905">
    <property type="entry name" value="ADAM A DISINTEGRIN AND METALLOPROTEASE DOMAIN"/>
    <property type="match status" value="1"/>
</dbReference>
<feature type="domain" description="Peptidase M12B" evidence="8">
    <location>
        <begin position="157"/>
        <end position="381"/>
    </location>
</feature>
<dbReference type="GO" id="GO:0046872">
    <property type="term" value="F:metal ion binding"/>
    <property type="evidence" value="ECO:0007669"/>
    <property type="project" value="UniProtKB-KW"/>
</dbReference>
<dbReference type="InterPro" id="IPR024079">
    <property type="entry name" value="MetalloPept_cat_dom_sf"/>
</dbReference>
<keyword evidence="6" id="KW-0482">Metalloprotease</keyword>
<feature type="binding site" evidence="7">
    <location>
        <position position="311"/>
    </location>
    <ligand>
        <name>Zn(2+)</name>
        <dbReference type="ChEBI" id="CHEBI:29105"/>
        <note>catalytic</note>
    </ligand>
</feature>
<keyword evidence="3 7" id="KW-0479">Metal-binding</keyword>
<dbReference type="PANTHER" id="PTHR11905:SF159">
    <property type="entry name" value="ADAM METALLOPROTEASE"/>
    <property type="match status" value="1"/>
</dbReference>
<reference evidence="9" key="2">
    <citation type="submission" date="2015-01" db="EMBL/GenBank/DDBJ databases">
        <authorList>
            <person name="Oliveira U.C."/>
            <person name="Junqueira-Azevedo I.L.M."/>
        </authorList>
    </citation>
    <scope>NUCLEOTIDE SEQUENCE</scope>
</reference>
<evidence type="ECO:0000256" key="2">
    <source>
        <dbReference type="ARBA" id="ARBA00022670"/>
    </source>
</evidence>